<evidence type="ECO:0000259" key="2">
    <source>
        <dbReference type="Pfam" id="PF06985"/>
    </source>
</evidence>
<dbReference type="PANTHER" id="PTHR24148">
    <property type="entry name" value="ANKYRIN REPEAT DOMAIN-CONTAINING PROTEIN 39 HOMOLOG-RELATED"/>
    <property type="match status" value="1"/>
</dbReference>
<dbReference type="InterPro" id="IPR052895">
    <property type="entry name" value="HetReg/Transcr_Mod"/>
</dbReference>
<feature type="compositionally biased region" description="Basic and acidic residues" evidence="1">
    <location>
        <begin position="76"/>
        <end position="97"/>
    </location>
</feature>
<dbReference type="EMBL" id="CAVMBE010000008">
    <property type="protein sequence ID" value="CAK3869617.1"/>
    <property type="molecule type" value="Genomic_DNA"/>
</dbReference>
<proteinExistence type="predicted"/>
<feature type="region of interest" description="Disordered" evidence="1">
    <location>
        <begin position="41"/>
        <end position="148"/>
    </location>
</feature>
<comment type="caution">
    <text evidence="3">The sequence shown here is derived from an EMBL/GenBank/DDBJ whole genome shotgun (WGS) entry which is preliminary data.</text>
</comment>
<dbReference type="AlphaFoldDB" id="A0AAI8YU06"/>
<dbReference type="Pfam" id="PF06985">
    <property type="entry name" value="HET"/>
    <property type="match status" value="1"/>
</dbReference>
<dbReference type="PANTHER" id="PTHR24148:SF82">
    <property type="entry name" value="HETEROKARYON INCOMPATIBILITY DOMAIN-CONTAINING PROTEIN"/>
    <property type="match status" value="1"/>
</dbReference>
<evidence type="ECO:0000313" key="3">
    <source>
        <dbReference type="EMBL" id="CAK3869617.1"/>
    </source>
</evidence>
<sequence length="311" mass="34588">MALTYRGIYKFKPISADRDEIRIVKLLPGVRGDPIKVTLSTESFHPEHEDAYTSSSQDFDESSSTTDEVSSGSRMSAEDQSNRTAEDDRETEHDLSSDLHNFQTAPGSCEIGRASGEIGHTTGDHREHEDEDAESMLGSDKSEAVYPTSSDRYAGVPKYEAISYAWGSPLDRTAIAIVDAEDYRSLGVTCNCAEALRYLRYPDRSRSLWVDAICIDQGLSEASLTERARQVAIMVKIFRFAERVVAWLGPSLLGDEIVKNWVEAVHSNMKYDDITPGAVPRTSGSIWSDLRRANITREESTALSGYITRAW</sequence>
<keyword evidence="4" id="KW-1185">Reference proteome</keyword>
<accession>A0AAI8YU06</accession>
<evidence type="ECO:0000256" key="1">
    <source>
        <dbReference type="SAM" id="MobiDB-lite"/>
    </source>
</evidence>
<reference evidence="3" key="1">
    <citation type="submission" date="2023-11" db="EMBL/GenBank/DDBJ databases">
        <authorList>
            <person name="Alioto T."/>
            <person name="Alioto T."/>
            <person name="Gomez Garrido J."/>
        </authorList>
    </citation>
    <scope>NUCLEOTIDE SEQUENCE</scope>
</reference>
<organism evidence="3 4">
    <name type="scientific">Lecanosticta acicola</name>
    <dbReference type="NCBI Taxonomy" id="111012"/>
    <lineage>
        <taxon>Eukaryota</taxon>
        <taxon>Fungi</taxon>
        <taxon>Dikarya</taxon>
        <taxon>Ascomycota</taxon>
        <taxon>Pezizomycotina</taxon>
        <taxon>Dothideomycetes</taxon>
        <taxon>Dothideomycetidae</taxon>
        <taxon>Mycosphaerellales</taxon>
        <taxon>Mycosphaerellaceae</taxon>
        <taxon>Lecanosticta</taxon>
    </lineage>
</organism>
<evidence type="ECO:0000313" key="4">
    <source>
        <dbReference type="Proteomes" id="UP001296104"/>
    </source>
</evidence>
<feature type="domain" description="Heterokaryon incompatibility" evidence="2">
    <location>
        <begin position="159"/>
        <end position="270"/>
    </location>
</feature>
<dbReference type="Proteomes" id="UP001296104">
    <property type="component" value="Unassembled WGS sequence"/>
</dbReference>
<dbReference type="InterPro" id="IPR010730">
    <property type="entry name" value="HET"/>
</dbReference>
<feature type="compositionally biased region" description="Low complexity" evidence="1">
    <location>
        <begin position="53"/>
        <end position="73"/>
    </location>
</feature>
<name>A0AAI8YU06_9PEZI</name>
<gene>
    <name evidence="3" type="ORF">LECACI_7A001960</name>
</gene>
<protein>
    <recommendedName>
        <fullName evidence="2">Heterokaryon incompatibility domain-containing protein</fullName>
    </recommendedName>
</protein>